<dbReference type="PANTHER" id="PTHR33252:SF2">
    <property type="entry name" value="TRANSPOSASE IS4-LIKE DOMAIN-CONTAINING PROTEIN"/>
    <property type="match status" value="1"/>
</dbReference>
<dbReference type="KEGG" id="hdo:MUK72_08835"/>
<dbReference type="EMBL" id="CP095009">
    <property type="protein sequence ID" value="UOO97428.1"/>
    <property type="molecule type" value="Genomic_DNA"/>
</dbReference>
<dbReference type="EMBL" id="CP095005">
    <property type="protein sequence ID" value="UOO94010.1"/>
    <property type="molecule type" value="Genomic_DNA"/>
</dbReference>
<evidence type="ECO:0000313" key="7">
    <source>
        <dbReference type="EMBL" id="UOO97240.1"/>
    </source>
</evidence>
<dbReference type="EMBL" id="CP095005">
    <property type="protein sequence ID" value="UOO94148.1"/>
    <property type="molecule type" value="Genomic_DNA"/>
</dbReference>
<dbReference type="EMBL" id="CP095005">
    <property type="protein sequence ID" value="UOO94075.1"/>
    <property type="molecule type" value="Genomic_DNA"/>
</dbReference>
<dbReference type="KEGG" id="hdo:MUK72_14100"/>
<dbReference type="Proteomes" id="UP000830542">
    <property type="component" value="Plasmid unnamed4"/>
</dbReference>
<keyword evidence="9" id="KW-0614">Plasmid</keyword>
<geneLocation type="plasmid" evidence="9 10">
    <name>unnamed4</name>
</geneLocation>
<sequence>MEANQAASELTEDQVLNFLVNTLNEEIDIGLGENADIDSKDIWDVLVGATADEDSVSHLCEISEDSPHGNTILHHLRTKFELAELERVGKTLIQQDTLELLPDRPVEVVADLHLRPYYGEEYDSKEELYESLAKAGTTTFHGYATLYARVRNKRYTLAVRRLTDGDTASSILAELLGVLNGLNLEVKAVYLDREFYDTYCLTLLAAHNYAFVMPIVKWGEKIQTELSEGWSRVIDHDLRGEIDGHTWTVDFPVYIDCTYQQGKYDEEGVARHGYAVDAPFIDTPRQARKYYSRRFGIESTYRLSERSIAMTTTQNPAVRFLYVLISYLLQNAWRYLHWEYVASPRRGARRLWPWRFDEFLGMVRRAAETALAVRRAVPANKPPDDRFER</sequence>
<dbReference type="KEGG" id="hdo:MUK72_04025"/>
<keyword evidence="10" id="KW-1185">Reference proteome</keyword>
<evidence type="ECO:0000313" key="6">
    <source>
        <dbReference type="EMBL" id="UOO95881.1"/>
    </source>
</evidence>
<dbReference type="EMBL" id="CP095009">
    <property type="protein sequence ID" value="UOO97478.1"/>
    <property type="molecule type" value="Genomic_DNA"/>
</dbReference>
<evidence type="ECO:0000313" key="2">
    <source>
        <dbReference type="EMBL" id="UOO94075.1"/>
    </source>
</evidence>
<gene>
    <name evidence="5" type="ORF">MUK72_02060</name>
    <name evidence="6" type="ORF">MUK72_04025</name>
    <name evidence="1" type="ORF">MUK72_08500</name>
    <name evidence="2" type="ORF">MUK72_08835</name>
    <name evidence="3" type="ORF">MUK72_09210</name>
    <name evidence="4" type="ORF">MUK72_14100</name>
    <name evidence="8" type="ORF">MUK72_18295</name>
    <name evidence="9" type="ORF">MUK72_18600</name>
    <name evidence="7" type="ORF">MUK72_18970</name>
</gene>
<protein>
    <submittedName>
        <fullName evidence="9">ISH3 family transposase</fullName>
    </submittedName>
</protein>
<evidence type="ECO:0000313" key="3">
    <source>
        <dbReference type="EMBL" id="UOO94148.1"/>
    </source>
</evidence>
<dbReference type="KEGG" id="hdo:MUK72_18600"/>
<dbReference type="EMBL" id="CP095005">
    <property type="protein sequence ID" value="UOO95087.1"/>
    <property type="molecule type" value="Genomic_DNA"/>
</dbReference>
<evidence type="ECO:0000313" key="9">
    <source>
        <dbReference type="EMBL" id="UOO97478.1"/>
    </source>
</evidence>
<dbReference type="KEGG" id="hdo:MUK72_02060"/>
<dbReference type="Proteomes" id="UP000830542">
    <property type="component" value="Chromosome"/>
</dbReference>
<evidence type="ECO:0000313" key="5">
    <source>
        <dbReference type="EMBL" id="UOO95506.1"/>
    </source>
</evidence>
<dbReference type="KEGG" id="hdo:MUK72_18970"/>
<evidence type="ECO:0000313" key="8">
    <source>
        <dbReference type="EMBL" id="UOO97428.1"/>
    </source>
</evidence>
<dbReference type="EMBL" id="CP095005">
    <property type="protein sequence ID" value="UOO95506.1"/>
    <property type="molecule type" value="Genomic_DNA"/>
</dbReference>
<dbReference type="NCBIfam" id="NF033541">
    <property type="entry name" value="transpos_ISH3"/>
    <property type="match status" value="1"/>
</dbReference>
<evidence type="ECO:0000313" key="1">
    <source>
        <dbReference type="EMBL" id="UOO94010.1"/>
    </source>
</evidence>
<proteinExistence type="predicted"/>
<dbReference type="EMBL" id="CP095009">
    <property type="protein sequence ID" value="UOO97240.1"/>
    <property type="molecule type" value="Genomic_DNA"/>
</dbReference>
<dbReference type="EMBL" id="CP095005">
    <property type="protein sequence ID" value="UOO95881.1"/>
    <property type="molecule type" value="Genomic_DNA"/>
</dbReference>
<dbReference type="GeneID" id="71763976"/>
<evidence type="ECO:0000313" key="10">
    <source>
        <dbReference type="Proteomes" id="UP000830542"/>
    </source>
</evidence>
<dbReference type="RefSeq" id="WP_244698896.1">
    <property type="nucleotide sequence ID" value="NZ_CP095005.1"/>
</dbReference>
<dbReference type="KEGG" id="hdo:MUK72_18295"/>
<name>A0AAX3AWL6_HALDO</name>
<dbReference type="AlphaFoldDB" id="A0AAX3AWL6"/>
<dbReference type="KEGG" id="hdo:MUK72_08500"/>
<organism evidence="9 10">
    <name type="scientific">Halococcus dombrowskii</name>
    <dbReference type="NCBI Taxonomy" id="179637"/>
    <lineage>
        <taxon>Archaea</taxon>
        <taxon>Methanobacteriati</taxon>
        <taxon>Methanobacteriota</taxon>
        <taxon>Stenosarchaea group</taxon>
        <taxon>Halobacteria</taxon>
        <taxon>Halobacteriales</taxon>
        <taxon>Halococcaceae</taxon>
        <taxon>Halococcus</taxon>
    </lineage>
</organism>
<reference evidence="9" key="1">
    <citation type="submission" date="2022-04" db="EMBL/GenBank/DDBJ databases">
        <title>Sequencing and genomic assembly of Halococcus dombrowskii.</title>
        <authorList>
            <person name="Lim S.W."/>
            <person name="MacLea K.S."/>
        </authorList>
    </citation>
    <scope>NUCLEOTIDE SEQUENCE</scope>
    <source>
        <strain evidence="9">H4</strain>
        <plasmid evidence="9">unnamed4</plasmid>
    </source>
</reference>
<evidence type="ECO:0000313" key="4">
    <source>
        <dbReference type="EMBL" id="UOO95087.1"/>
    </source>
</evidence>
<dbReference type="KEGG" id="hdo:MUK72_09210"/>
<dbReference type="PANTHER" id="PTHR33252">
    <property type="entry name" value="THIRD ORF IN TRANSPOSON ISC1160"/>
    <property type="match status" value="1"/>
</dbReference>
<accession>A0AAX3AWL6</accession>